<evidence type="ECO:0000256" key="3">
    <source>
        <dbReference type="ARBA" id="ARBA00022771"/>
    </source>
</evidence>
<keyword evidence="1" id="KW-0479">Metal-binding</keyword>
<dbReference type="InterPro" id="IPR001650">
    <property type="entry name" value="Helicase_C-like"/>
</dbReference>
<dbReference type="PANTHER" id="PTHR45626">
    <property type="entry name" value="TRANSCRIPTION TERMINATION FACTOR 2-RELATED"/>
    <property type="match status" value="1"/>
</dbReference>
<reference evidence="12 13" key="1">
    <citation type="journal article" date="2024" name="J. Plant Pathol.">
        <title>Sequence and assembly of the genome of Seiridium unicorne, isolate CBS 538.82, causal agent of cypress canker disease.</title>
        <authorList>
            <person name="Scali E."/>
            <person name="Rocca G.D."/>
            <person name="Danti R."/>
            <person name="Garbelotto M."/>
            <person name="Barberini S."/>
            <person name="Baroncelli R."/>
            <person name="Emiliani G."/>
        </authorList>
    </citation>
    <scope>NUCLEOTIDE SEQUENCE [LARGE SCALE GENOMIC DNA]</scope>
    <source>
        <strain evidence="12 13">BM-138-508</strain>
    </source>
</reference>
<feature type="domain" description="Helicase C-terminal" evidence="11">
    <location>
        <begin position="655"/>
        <end position="815"/>
    </location>
</feature>
<dbReference type="SMART" id="SM00490">
    <property type="entry name" value="HELICc"/>
    <property type="match status" value="1"/>
</dbReference>
<evidence type="ECO:0000256" key="4">
    <source>
        <dbReference type="ARBA" id="ARBA00022801"/>
    </source>
</evidence>
<keyword evidence="7" id="KW-0067">ATP-binding</keyword>
<dbReference type="Gene3D" id="3.40.50.300">
    <property type="entry name" value="P-loop containing nucleotide triphosphate hydrolases"/>
    <property type="match status" value="1"/>
</dbReference>
<evidence type="ECO:0000259" key="10">
    <source>
        <dbReference type="PROSITE" id="PS50089"/>
    </source>
</evidence>
<accession>A0ABR2UK55</accession>
<gene>
    <name evidence="12" type="ORF">SUNI508_10598</name>
</gene>
<comment type="caution">
    <text evidence="12">The sequence shown here is derived from an EMBL/GenBank/DDBJ whole genome shotgun (WGS) entry which is preliminary data.</text>
</comment>
<dbReference type="InterPro" id="IPR038718">
    <property type="entry name" value="SNF2-like_sf"/>
</dbReference>
<dbReference type="PROSITE" id="PS50089">
    <property type="entry name" value="ZF_RING_2"/>
    <property type="match status" value="1"/>
</dbReference>
<evidence type="ECO:0000313" key="13">
    <source>
        <dbReference type="Proteomes" id="UP001408356"/>
    </source>
</evidence>
<evidence type="ECO:0000313" key="12">
    <source>
        <dbReference type="EMBL" id="KAK9414993.1"/>
    </source>
</evidence>
<feature type="compositionally biased region" description="Low complexity" evidence="9">
    <location>
        <begin position="627"/>
        <end position="640"/>
    </location>
</feature>
<dbReference type="PROSITE" id="PS00518">
    <property type="entry name" value="ZF_RING_1"/>
    <property type="match status" value="1"/>
</dbReference>
<protein>
    <submittedName>
        <fullName evidence="12">Uncharacterized protein</fullName>
    </submittedName>
</protein>
<dbReference type="SUPFAM" id="SSF52540">
    <property type="entry name" value="P-loop containing nucleoside triphosphate hydrolases"/>
    <property type="match status" value="2"/>
</dbReference>
<evidence type="ECO:0000256" key="8">
    <source>
        <dbReference type="PROSITE-ProRule" id="PRU00175"/>
    </source>
</evidence>
<dbReference type="Pfam" id="PF00271">
    <property type="entry name" value="Helicase_C"/>
    <property type="match status" value="1"/>
</dbReference>
<keyword evidence="4" id="KW-0378">Hydrolase</keyword>
<proteinExistence type="predicted"/>
<evidence type="ECO:0000256" key="1">
    <source>
        <dbReference type="ARBA" id="ARBA00022723"/>
    </source>
</evidence>
<dbReference type="Pfam" id="PF00176">
    <property type="entry name" value="SNF2-rel_dom"/>
    <property type="match status" value="2"/>
</dbReference>
<dbReference type="Gene3D" id="3.40.50.10810">
    <property type="entry name" value="Tandem AAA-ATPase domain"/>
    <property type="match status" value="1"/>
</dbReference>
<dbReference type="PANTHER" id="PTHR45626:SF17">
    <property type="entry name" value="HELICASE-LIKE TRANSCRIPTION FACTOR"/>
    <property type="match status" value="1"/>
</dbReference>
<keyword evidence="3 8" id="KW-0863">Zinc-finger</keyword>
<sequence>MVSRRGNVPYIDPPGDQSMEQSLPASMQSRLPPVDIEPPEEHDEPSLRRAAAAAVSGQLGPDPAEQYLRDSATPRVRVRPEAARWADARISAAYDVCFGLLSIEATTIRQEMVPPCCTPVTLSFDPGVLRVYLIGEQKCVATIPSRALHRLVSDFAITLTATICGKKPRSLGFRHTNEDGSRTKCCVQFCSLRVIVCGSVLQRHDVARLLAQEQLFLQHPSQADLGEGVSPRLRTEMKRHQMEALTMMVEKEAGIYNGAQFPAMWKAVLSPGGQMRYQNIVTRKFITSAPDTRGAIYGWEKQIRTHILPEKIRWMTYHGTKRRQLSSEMNSNDVVLTTYDTLRSDQANGGPLFEQDWDRIILDEGIYPKISCPSEEMVRKRSRSNPRSAHKIRNRNSSIFRQVCKVRANYHWCLTGTPIQNSLDDFGSLLTFINVDPFQYREEFERYISKPIQKREKDSLELLRKVVAATCLRRTKADHASTLNLPRKLERVEEVEMSREDREIYDFFKRFSFLNAVGHASSTVTPTNILLLIAMLRLICDHGEALLPESAIKTWRERDVTLLTLQMLESGIRRCVCCEREVEELDTADPIAEDLTCGHVLCDSCAAKSQGSGSSCPKCEAEGSKSPSAMSISSPAPSQSGLASPLKPQYPPSAKLQALLRNITEQQESPNKGSRPAKCYWVKMLNIIATALEVRGIRFCRIDGQSSLVKRKIALETFASDPDYNVMLASIGAAGEGIDLTAANSVHIVEPHWNPMAEAQAIDRIHRIGQERDVEVIRYIVSGSIEKYVQWVQKDKLRIIKDTFSTSEQSNENVTRMRWKKLLAYLHNKIREVVHQINDPILNHKMLRNALTSAITLRPIPHQLVLRDNAIEENRIAHFSCNPSV</sequence>
<feature type="compositionally biased region" description="Polar residues" evidence="9">
    <location>
        <begin position="18"/>
        <end position="29"/>
    </location>
</feature>
<keyword evidence="13" id="KW-1185">Reference proteome</keyword>
<feature type="region of interest" description="Disordered" evidence="9">
    <location>
        <begin position="1"/>
        <end position="47"/>
    </location>
</feature>
<evidence type="ECO:0000256" key="2">
    <source>
        <dbReference type="ARBA" id="ARBA00022741"/>
    </source>
</evidence>
<evidence type="ECO:0000256" key="7">
    <source>
        <dbReference type="ARBA" id="ARBA00022840"/>
    </source>
</evidence>
<keyword evidence="6" id="KW-0862">Zinc</keyword>
<evidence type="ECO:0000256" key="6">
    <source>
        <dbReference type="ARBA" id="ARBA00022833"/>
    </source>
</evidence>
<dbReference type="InterPro" id="IPR000330">
    <property type="entry name" value="SNF2_N"/>
</dbReference>
<dbReference type="InterPro" id="IPR049730">
    <property type="entry name" value="SNF2/RAD54-like_C"/>
</dbReference>
<dbReference type="InterPro" id="IPR017907">
    <property type="entry name" value="Znf_RING_CS"/>
</dbReference>
<name>A0ABR2UK55_9PEZI</name>
<feature type="region of interest" description="Disordered" evidence="9">
    <location>
        <begin position="627"/>
        <end position="647"/>
    </location>
</feature>
<feature type="region of interest" description="Disordered" evidence="9">
    <location>
        <begin position="54"/>
        <end position="73"/>
    </location>
</feature>
<evidence type="ECO:0000256" key="9">
    <source>
        <dbReference type="SAM" id="MobiDB-lite"/>
    </source>
</evidence>
<dbReference type="PROSITE" id="PS51194">
    <property type="entry name" value="HELICASE_CTER"/>
    <property type="match status" value="1"/>
</dbReference>
<organism evidence="12 13">
    <name type="scientific">Seiridium unicorne</name>
    <dbReference type="NCBI Taxonomy" id="138068"/>
    <lineage>
        <taxon>Eukaryota</taxon>
        <taxon>Fungi</taxon>
        <taxon>Dikarya</taxon>
        <taxon>Ascomycota</taxon>
        <taxon>Pezizomycotina</taxon>
        <taxon>Sordariomycetes</taxon>
        <taxon>Xylariomycetidae</taxon>
        <taxon>Amphisphaeriales</taxon>
        <taxon>Sporocadaceae</taxon>
        <taxon>Seiridium</taxon>
    </lineage>
</organism>
<dbReference type="CDD" id="cd18793">
    <property type="entry name" value="SF2_C_SNF"/>
    <property type="match status" value="1"/>
</dbReference>
<evidence type="ECO:0000259" key="11">
    <source>
        <dbReference type="PROSITE" id="PS51194"/>
    </source>
</evidence>
<dbReference type="InterPro" id="IPR050628">
    <property type="entry name" value="SNF2_RAD54_helicase_TF"/>
</dbReference>
<feature type="domain" description="RING-type" evidence="10">
    <location>
        <begin position="575"/>
        <end position="620"/>
    </location>
</feature>
<evidence type="ECO:0000256" key="5">
    <source>
        <dbReference type="ARBA" id="ARBA00022806"/>
    </source>
</evidence>
<dbReference type="InterPro" id="IPR001841">
    <property type="entry name" value="Znf_RING"/>
</dbReference>
<keyword evidence="2" id="KW-0547">Nucleotide-binding</keyword>
<dbReference type="EMBL" id="JARVKF010000419">
    <property type="protein sequence ID" value="KAK9414993.1"/>
    <property type="molecule type" value="Genomic_DNA"/>
</dbReference>
<keyword evidence="5" id="KW-0347">Helicase</keyword>
<dbReference type="CDD" id="cd18008">
    <property type="entry name" value="DEXDc_SHPRH-like"/>
    <property type="match status" value="1"/>
</dbReference>
<dbReference type="InterPro" id="IPR027417">
    <property type="entry name" value="P-loop_NTPase"/>
</dbReference>
<dbReference type="Proteomes" id="UP001408356">
    <property type="component" value="Unassembled WGS sequence"/>
</dbReference>
<dbReference type="SUPFAM" id="SSF57850">
    <property type="entry name" value="RING/U-box"/>
    <property type="match status" value="1"/>
</dbReference>